<dbReference type="Pfam" id="PF00076">
    <property type="entry name" value="RRM_1"/>
    <property type="match status" value="1"/>
</dbReference>
<dbReference type="PANTHER" id="PTHR17204:SF25">
    <property type="entry name" value="RRM DOMAIN-CONTAINING PROTEIN"/>
    <property type="match status" value="1"/>
</dbReference>
<evidence type="ECO:0000313" key="9">
    <source>
        <dbReference type="EMBL" id="KAJ8609877.1"/>
    </source>
</evidence>
<feature type="compositionally biased region" description="Low complexity" evidence="7">
    <location>
        <begin position="672"/>
        <end position="695"/>
    </location>
</feature>
<feature type="region of interest" description="Disordered" evidence="7">
    <location>
        <begin position="1"/>
        <end position="31"/>
    </location>
</feature>
<name>A0AAD7UK06_9STRA</name>
<sequence length="717" mass="78495">MEGDETPPEDASFGSTDEDVEKEEEGAADVVPAEIEAAAAVKGAPRSAHAQLLAGLRMAREGDSPARRKFWSFRLREAWTRQRREMPLLSSEWLQLCRDLGEEVQTVVEALEAAVGERPTRAQLWLELARWQYEVDEAAVRGTLERALSAAGTVIATGARLWEAVRAFESDVGSTRARQVELWHRQLRTPLRGSEAALARFKAEHPDDASIEDVERWHAGAVRAREERAPHETAVAAAAMARDPAAVAEAFAAYADFEVRKHEPRRATVVWELAIAALDDDDGSSAFDDKRPLERAWEGFARHAVSSLKDAELARRVTARATRSLPGSTSLRVAAVRAVERDPTATVADFDEICRDDATTTTTPNLAVLLARCDAAKRRFLRDDRERLASFFLSAAEAAEDASYEIHRSRVSTCYDDDAARKAAEWKKLLEGDRRIRGNLGAWLDAARDAVADGDLVEARRLHRVATTLAHQARNGRDYARASAAWDRFERDYGTLEDVDAAEHKLFHWRQDMVAPEEPAANVKPEEARKKKKDLGERVARTAYVSKLSLEATEAAVRDVFSACGAIEVCRVLFDKRTGTPKGAAFVEFKETRSVAAAIALDAVALKPVSPDAAPCRVAKSVYAAPPPREGGIVAPPSEPFLPRVFARKRQPSAPKPASKRRRVAIEETARAEPAPAANSSEFEGGDSAAADQQQQGGGAGLTNDAFRAAYFTKPGG</sequence>
<dbReference type="SUPFAM" id="SSF54928">
    <property type="entry name" value="RNA-binding domain, RBD"/>
    <property type="match status" value="1"/>
</dbReference>
<dbReference type="EMBL" id="JAQMWT010000127">
    <property type="protein sequence ID" value="KAJ8609877.1"/>
    <property type="molecule type" value="Genomic_DNA"/>
</dbReference>
<dbReference type="Gene3D" id="1.25.40.10">
    <property type="entry name" value="Tetratricopeptide repeat domain"/>
    <property type="match status" value="1"/>
</dbReference>
<dbReference type="InterPro" id="IPR011990">
    <property type="entry name" value="TPR-like_helical_dom_sf"/>
</dbReference>
<evidence type="ECO:0000259" key="8">
    <source>
        <dbReference type="PROSITE" id="PS50102"/>
    </source>
</evidence>
<dbReference type="GO" id="GO:0005634">
    <property type="term" value="C:nucleus"/>
    <property type="evidence" value="ECO:0007669"/>
    <property type="project" value="UniProtKB-SubCell"/>
</dbReference>
<dbReference type="SUPFAM" id="SSF48452">
    <property type="entry name" value="TPR-like"/>
    <property type="match status" value="1"/>
</dbReference>
<keyword evidence="10" id="KW-1185">Reference proteome</keyword>
<dbReference type="Gene3D" id="3.30.70.330">
    <property type="match status" value="1"/>
</dbReference>
<comment type="caution">
    <text evidence="9">The sequence shown here is derived from an EMBL/GenBank/DDBJ whole genome shotgun (WGS) entry which is preliminary data.</text>
</comment>
<evidence type="ECO:0000256" key="2">
    <source>
        <dbReference type="ARBA" id="ARBA00022664"/>
    </source>
</evidence>
<organism evidence="9 10">
    <name type="scientific">Chrysophaeum taylorii</name>
    <dbReference type="NCBI Taxonomy" id="2483200"/>
    <lineage>
        <taxon>Eukaryota</taxon>
        <taxon>Sar</taxon>
        <taxon>Stramenopiles</taxon>
        <taxon>Ochrophyta</taxon>
        <taxon>Pelagophyceae</taxon>
        <taxon>Pelagomonadales</taxon>
        <taxon>Pelagomonadaceae</taxon>
        <taxon>Chrysophaeum</taxon>
    </lineage>
</organism>
<keyword evidence="4" id="KW-0508">mRNA splicing</keyword>
<dbReference type="InterPro" id="IPR000504">
    <property type="entry name" value="RRM_dom"/>
</dbReference>
<evidence type="ECO:0000256" key="1">
    <source>
        <dbReference type="ARBA" id="ARBA00004123"/>
    </source>
</evidence>
<reference evidence="9" key="1">
    <citation type="submission" date="2023-01" db="EMBL/GenBank/DDBJ databases">
        <title>Metagenome sequencing of chrysophaentin producing Chrysophaeum taylorii.</title>
        <authorList>
            <person name="Davison J."/>
            <person name="Bewley C."/>
        </authorList>
    </citation>
    <scope>NUCLEOTIDE SEQUENCE</scope>
    <source>
        <strain evidence="9">NIES-1699</strain>
    </source>
</reference>
<dbReference type="AlphaFoldDB" id="A0AAD7UK06"/>
<dbReference type="PROSITE" id="PS50102">
    <property type="entry name" value="RRM"/>
    <property type="match status" value="1"/>
</dbReference>
<evidence type="ECO:0000313" key="10">
    <source>
        <dbReference type="Proteomes" id="UP001230188"/>
    </source>
</evidence>
<feature type="domain" description="RRM" evidence="8">
    <location>
        <begin position="541"/>
        <end position="623"/>
    </location>
</feature>
<protein>
    <recommendedName>
        <fullName evidence="8">RRM domain-containing protein</fullName>
    </recommendedName>
</protein>
<dbReference type="InterPro" id="IPR035979">
    <property type="entry name" value="RBD_domain_sf"/>
</dbReference>
<evidence type="ECO:0000256" key="5">
    <source>
        <dbReference type="ARBA" id="ARBA00023242"/>
    </source>
</evidence>
<evidence type="ECO:0000256" key="7">
    <source>
        <dbReference type="SAM" id="MobiDB-lite"/>
    </source>
</evidence>
<dbReference type="SMART" id="SM00360">
    <property type="entry name" value="RRM"/>
    <property type="match status" value="1"/>
</dbReference>
<gene>
    <name evidence="9" type="ORF">CTAYLR_007503</name>
</gene>
<feature type="compositionally biased region" description="Acidic residues" evidence="7">
    <location>
        <begin position="16"/>
        <end position="27"/>
    </location>
</feature>
<comment type="subcellular location">
    <subcellularLocation>
        <location evidence="1">Nucleus</location>
    </subcellularLocation>
</comment>
<evidence type="ECO:0000256" key="3">
    <source>
        <dbReference type="ARBA" id="ARBA00022737"/>
    </source>
</evidence>
<evidence type="ECO:0000256" key="6">
    <source>
        <dbReference type="PROSITE-ProRule" id="PRU00176"/>
    </source>
</evidence>
<keyword evidence="5" id="KW-0539">Nucleus</keyword>
<proteinExistence type="predicted"/>
<dbReference type="InterPro" id="IPR012677">
    <property type="entry name" value="Nucleotide-bd_a/b_plait_sf"/>
</dbReference>
<dbReference type="GO" id="GO:0003723">
    <property type="term" value="F:RNA binding"/>
    <property type="evidence" value="ECO:0007669"/>
    <property type="project" value="UniProtKB-UniRule"/>
</dbReference>
<dbReference type="GO" id="GO:0008380">
    <property type="term" value="P:RNA splicing"/>
    <property type="evidence" value="ECO:0007669"/>
    <property type="project" value="UniProtKB-KW"/>
</dbReference>
<keyword evidence="6" id="KW-0694">RNA-binding</keyword>
<accession>A0AAD7UK06</accession>
<keyword evidence="2" id="KW-0507">mRNA processing</keyword>
<dbReference type="PANTHER" id="PTHR17204">
    <property type="entry name" value="PRE-MRNA PROCESSING PROTEIN PRP39-RELATED"/>
    <property type="match status" value="1"/>
</dbReference>
<dbReference type="GO" id="GO:0006397">
    <property type="term" value="P:mRNA processing"/>
    <property type="evidence" value="ECO:0007669"/>
    <property type="project" value="UniProtKB-KW"/>
</dbReference>
<keyword evidence="3" id="KW-0677">Repeat</keyword>
<evidence type="ECO:0000256" key="4">
    <source>
        <dbReference type="ARBA" id="ARBA00023187"/>
    </source>
</evidence>
<feature type="region of interest" description="Disordered" evidence="7">
    <location>
        <begin position="647"/>
        <end position="703"/>
    </location>
</feature>
<dbReference type="Proteomes" id="UP001230188">
    <property type="component" value="Unassembled WGS sequence"/>
</dbReference>